<proteinExistence type="predicted"/>
<dbReference type="SUPFAM" id="SSF56436">
    <property type="entry name" value="C-type lectin-like"/>
    <property type="match status" value="1"/>
</dbReference>
<dbReference type="InterPro" id="IPR016186">
    <property type="entry name" value="C-type_lectin-like/link_sf"/>
</dbReference>
<evidence type="ECO:0000256" key="3">
    <source>
        <dbReference type="ARBA" id="ARBA00022525"/>
    </source>
</evidence>
<accession>A0ABM5FIQ9</accession>
<evidence type="ECO:0000256" key="8">
    <source>
        <dbReference type="SAM" id="Phobius"/>
    </source>
</evidence>
<dbReference type="InterPro" id="IPR033992">
    <property type="entry name" value="NKR-like_CTLD"/>
</dbReference>
<dbReference type="SMART" id="SM00034">
    <property type="entry name" value="CLECT"/>
    <property type="match status" value="1"/>
</dbReference>
<keyword evidence="6 8" id="KW-1133">Transmembrane helix</keyword>
<dbReference type="Proteomes" id="UP001652642">
    <property type="component" value="Chromosome 2"/>
</dbReference>
<keyword evidence="5" id="KW-0735">Signal-anchor</keyword>
<evidence type="ECO:0000256" key="5">
    <source>
        <dbReference type="ARBA" id="ARBA00022968"/>
    </source>
</evidence>
<evidence type="ECO:0000256" key="1">
    <source>
        <dbReference type="ARBA" id="ARBA00004606"/>
    </source>
</evidence>
<protein>
    <submittedName>
        <fullName evidence="11">Killer cell lectin-like receptor subfamily B member 1B allele C</fullName>
    </submittedName>
</protein>
<keyword evidence="3" id="KW-0964">Secreted</keyword>
<dbReference type="InterPro" id="IPR051527">
    <property type="entry name" value="KLR_subfamily_B"/>
</dbReference>
<feature type="domain" description="C-type lectin" evidence="9">
    <location>
        <begin position="113"/>
        <end position="223"/>
    </location>
</feature>
<reference evidence="10" key="1">
    <citation type="submission" date="2025-05" db="UniProtKB">
        <authorList>
            <consortium name="RefSeq"/>
        </authorList>
    </citation>
    <scope>NUCLEOTIDE SEQUENCE [LARGE SCALE GENOMIC DNA]</scope>
</reference>
<sequence length="229" mass="25654">MVGGITYADLNIQETPSSLSPSVPHPSENSSVCTCTQRYRTALGVSCFVILLLSAAVTILIIWGFQGYKTSGTDCFLASEMLHLKTSLCYSPNSYAADYVKDCKLCPQNWKLYKGKCYWVSQERKSWTQSQDDCRAKNSTLPVIQDVDQKTFIKNITQKSTSYWLGLVAEYSERWIWKWTDGSPLKEKLFAVSGPAGNNSCIMTKDGEVSSEDCSSLYAWVCMKKAFTL</sequence>
<dbReference type="InterPro" id="IPR001304">
    <property type="entry name" value="C-type_lectin-like"/>
</dbReference>
<name>A0ABM5FIQ9_9SAUR</name>
<dbReference type="Gene3D" id="3.10.100.10">
    <property type="entry name" value="Mannose-Binding Protein A, subunit A"/>
    <property type="match status" value="1"/>
</dbReference>
<dbReference type="CDD" id="cd03593">
    <property type="entry name" value="CLECT_NK_receptors_like"/>
    <property type="match status" value="1"/>
</dbReference>
<reference evidence="11" key="2">
    <citation type="submission" date="2025-08" db="UniProtKB">
        <authorList>
            <consortium name="RefSeq"/>
        </authorList>
    </citation>
    <scope>IDENTIFICATION</scope>
</reference>
<comment type="subcellular location">
    <subcellularLocation>
        <location evidence="1">Membrane</location>
        <topology evidence="1">Single-pass type II membrane protein</topology>
    </subcellularLocation>
    <subcellularLocation>
        <location evidence="2">Secreted</location>
    </subcellularLocation>
</comment>
<evidence type="ECO:0000256" key="7">
    <source>
        <dbReference type="ARBA" id="ARBA00023157"/>
    </source>
</evidence>
<organism evidence="10 11">
    <name type="scientific">Pogona vitticeps</name>
    <name type="common">central bearded dragon</name>
    <dbReference type="NCBI Taxonomy" id="103695"/>
    <lineage>
        <taxon>Eukaryota</taxon>
        <taxon>Metazoa</taxon>
        <taxon>Chordata</taxon>
        <taxon>Craniata</taxon>
        <taxon>Vertebrata</taxon>
        <taxon>Euteleostomi</taxon>
        <taxon>Lepidosauria</taxon>
        <taxon>Squamata</taxon>
        <taxon>Bifurcata</taxon>
        <taxon>Unidentata</taxon>
        <taxon>Episquamata</taxon>
        <taxon>Toxicofera</taxon>
        <taxon>Iguania</taxon>
        <taxon>Acrodonta</taxon>
        <taxon>Agamidae</taxon>
        <taxon>Amphibolurinae</taxon>
        <taxon>Pogona</taxon>
    </lineage>
</organism>
<dbReference type="InterPro" id="IPR016187">
    <property type="entry name" value="CTDL_fold"/>
</dbReference>
<evidence type="ECO:0000256" key="6">
    <source>
        <dbReference type="ARBA" id="ARBA00022989"/>
    </source>
</evidence>
<dbReference type="RefSeq" id="XP_072845255.1">
    <property type="nucleotide sequence ID" value="XM_072989154.1"/>
</dbReference>
<keyword evidence="4" id="KW-0430">Lectin</keyword>
<dbReference type="GeneID" id="110069878"/>
<dbReference type="PANTHER" id="PTHR46784:SF1">
    <property type="entry name" value="KILLER CELL LECTIN-LIKE RECEPTOR SUBFAMILY B MEMBER 1"/>
    <property type="match status" value="1"/>
</dbReference>
<feature type="transmembrane region" description="Helical" evidence="8">
    <location>
        <begin position="42"/>
        <end position="65"/>
    </location>
</feature>
<evidence type="ECO:0000259" key="9">
    <source>
        <dbReference type="PROSITE" id="PS50041"/>
    </source>
</evidence>
<keyword evidence="10" id="KW-1185">Reference proteome</keyword>
<dbReference type="PANTHER" id="PTHR46784">
    <property type="entry name" value="KILLER CELL LECTIN-LIKE RECEPTOR SUBFAMILY B MEMBER 1"/>
    <property type="match status" value="1"/>
</dbReference>
<dbReference type="Pfam" id="PF00059">
    <property type="entry name" value="Lectin_C"/>
    <property type="match status" value="1"/>
</dbReference>
<keyword evidence="7" id="KW-1015">Disulfide bond</keyword>
<gene>
    <name evidence="11" type="primary">LOC110069878</name>
</gene>
<evidence type="ECO:0000313" key="10">
    <source>
        <dbReference type="Proteomes" id="UP001652642"/>
    </source>
</evidence>
<evidence type="ECO:0000313" key="11">
    <source>
        <dbReference type="RefSeq" id="XP_072845255.1"/>
    </source>
</evidence>
<keyword evidence="8" id="KW-0812">Transmembrane</keyword>
<evidence type="ECO:0000256" key="2">
    <source>
        <dbReference type="ARBA" id="ARBA00004613"/>
    </source>
</evidence>
<keyword evidence="8" id="KW-0472">Membrane</keyword>
<evidence type="ECO:0000256" key="4">
    <source>
        <dbReference type="ARBA" id="ARBA00022734"/>
    </source>
</evidence>
<dbReference type="PROSITE" id="PS50041">
    <property type="entry name" value="C_TYPE_LECTIN_2"/>
    <property type="match status" value="1"/>
</dbReference>